<name>X1KJ65_9ZZZZ</name>
<proteinExistence type="predicted"/>
<dbReference type="EMBL" id="BARV01000853">
    <property type="protein sequence ID" value="GAH90189.1"/>
    <property type="molecule type" value="Genomic_DNA"/>
</dbReference>
<reference evidence="1" key="1">
    <citation type="journal article" date="2014" name="Front. Microbiol.">
        <title>High frequency of phylogenetically diverse reductive dehalogenase-homologous genes in deep subseafloor sedimentary metagenomes.</title>
        <authorList>
            <person name="Kawai M."/>
            <person name="Futagami T."/>
            <person name="Toyoda A."/>
            <person name="Takaki Y."/>
            <person name="Nishi S."/>
            <person name="Hori S."/>
            <person name="Arai W."/>
            <person name="Tsubouchi T."/>
            <person name="Morono Y."/>
            <person name="Uchiyama I."/>
            <person name="Ito T."/>
            <person name="Fujiyama A."/>
            <person name="Inagaki F."/>
            <person name="Takami H."/>
        </authorList>
    </citation>
    <scope>NUCLEOTIDE SEQUENCE</scope>
    <source>
        <strain evidence="1">Expedition CK06-06</strain>
    </source>
</reference>
<sequence>MAIDQEILDLLEGQELNVKNLAIELDRSPASLYKPLAGLVTEGLIKKREKESQGKMIAFYSIPSEEGIEGCSWQAHKGILVAGRTYQKKVLEAGFWPSLEQDILTLREREENRHIAVVGLVGLGKSNTAIFLARLLDPSFAVNDIIFTRERLLELVADQPEDKSFVLDDIGVMLSSRGWQEKERGLIFSWLEICRMHRINTIATSPSLAMIDVNYQRLLHYILQVELKCKGHIHIIVFKPTQAGLKPIFKPVGILTFDLPGDPFFSIFQEYQGVKQKDLALSARASLERLKLAKTGVQEYIQEREISRVTDDVVRSALHTVGLDGNLPKADKDTLRVVMYDTLQDKLRIRKRAKTIQVKQGKENLSKARLLASYRNKYQAYLDKGRSEQYSKTLAYRLTYERSRASNLKNLEGVVGSLMRKLKPSLVEGLTLGRLDDSYLVRDLRALRDLLGLFKSFDQQFYSKLFAFFQYDPKRAMEFIQQTRKMRSSYRYHGKFSPSKWRKSVLFALAEIERVERWNALHLQNNSLLSFLHKSG</sequence>
<dbReference type="InterPro" id="IPR036390">
    <property type="entry name" value="WH_DNA-bd_sf"/>
</dbReference>
<accession>X1KJ65</accession>
<protein>
    <submittedName>
        <fullName evidence="1">Uncharacterized protein</fullName>
    </submittedName>
</protein>
<dbReference type="InterPro" id="IPR036388">
    <property type="entry name" value="WH-like_DNA-bd_sf"/>
</dbReference>
<dbReference type="Gene3D" id="1.10.10.10">
    <property type="entry name" value="Winged helix-like DNA-binding domain superfamily/Winged helix DNA-binding domain"/>
    <property type="match status" value="1"/>
</dbReference>
<evidence type="ECO:0000313" key="1">
    <source>
        <dbReference type="EMBL" id="GAH90189.1"/>
    </source>
</evidence>
<comment type="caution">
    <text evidence="1">The sequence shown here is derived from an EMBL/GenBank/DDBJ whole genome shotgun (WGS) entry which is preliminary data.</text>
</comment>
<organism evidence="1">
    <name type="scientific">marine sediment metagenome</name>
    <dbReference type="NCBI Taxonomy" id="412755"/>
    <lineage>
        <taxon>unclassified sequences</taxon>
        <taxon>metagenomes</taxon>
        <taxon>ecological metagenomes</taxon>
    </lineage>
</organism>
<gene>
    <name evidence="1" type="ORF">S06H3_02810</name>
</gene>
<feature type="non-terminal residue" evidence="1">
    <location>
        <position position="536"/>
    </location>
</feature>
<dbReference type="AlphaFoldDB" id="X1KJ65"/>
<dbReference type="SUPFAM" id="SSF46785">
    <property type="entry name" value="Winged helix' DNA-binding domain"/>
    <property type="match status" value="1"/>
</dbReference>